<accession>A0A380YPJ6</accession>
<keyword evidence="1" id="KW-0732">Signal</keyword>
<proteinExistence type="predicted"/>
<name>A0A380YPJ6_9BACE</name>
<protein>
    <recommendedName>
        <fullName evidence="4">Six-hairpin glycosidase</fullName>
    </recommendedName>
</protein>
<evidence type="ECO:0000313" key="2">
    <source>
        <dbReference type="EMBL" id="SUV29541.1"/>
    </source>
</evidence>
<evidence type="ECO:0008006" key="4">
    <source>
        <dbReference type="Google" id="ProtNLM"/>
    </source>
</evidence>
<dbReference type="OrthoDB" id="1100585at2"/>
<dbReference type="Proteomes" id="UP000254424">
    <property type="component" value="Unassembled WGS sequence"/>
</dbReference>
<dbReference type="EMBL" id="UFSX01000001">
    <property type="protein sequence ID" value="SUV29541.1"/>
    <property type="molecule type" value="Genomic_DNA"/>
</dbReference>
<dbReference type="AlphaFoldDB" id="A0A380YPJ6"/>
<organism evidence="2 3">
    <name type="scientific">Bacteroides eggerthii</name>
    <dbReference type="NCBI Taxonomy" id="28111"/>
    <lineage>
        <taxon>Bacteria</taxon>
        <taxon>Pseudomonadati</taxon>
        <taxon>Bacteroidota</taxon>
        <taxon>Bacteroidia</taxon>
        <taxon>Bacteroidales</taxon>
        <taxon>Bacteroidaceae</taxon>
        <taxon>Bacteroides</taxon>
    </lineage>
</organism>
<evidence type="ECO:0000256" key="1">
    <source>
        <dbReference type="SAM" id="SignalP"/>
    </source>
</evidence>
<dbReference type="RefSeq" id="WP_004290622.1">
    <property type="nucleotide sequence ID" value="NZ_CABKNQ010000018.1"/>
</dbReference>
<dbReference type="GeneID" id="93071432"/>
<feature type="signal peptide" evidence="1">
    <location>
        <begin position="1"/>
        <end position="18"/>
    </location>
</feature>
<sequence length="838" mass="94022">MKKLLIIGLWGITSLSFAQDRNFAAINPALFSYSTEDVYINPPSKYNGGSHLLSPDPKRYPWEERLENGMPNAMVDGAGNVSVYFSSFLIFSPTPPSRVGVMVFTNTTSNLSSWTRPNLGLYWYNAAGKTADEKITPTYQAGYQNTNLVAVDIESLGIYDDGGTSKPIKLIYMPQREFQYRFLGAYEMDRSFTSTGVLSGFTAMKSDRKQKQKVLTFKNINADTHMNWMKHRGKYYFTSRVNSRRSALKPGEVPPFATDPRKRFRRNTITELGGQITSKSVDYNVVLDYSTKQWEPYSMQPFRLPGFEKDIWMGLATMYGVEGYPDIEKKQRTELVISNNGKDWYYLKPGTPFLDNSTNPQADDFGCINIATPVYHTKFHTGRNSQDPFFFYASSKMRHEEGRNPGISLATSKYGKLAGLKATSEKTFYSLSPAASPEVTVTQMPKFSLKNAFAIDAEFFPFILGDITDDPRNKTLAQLNSYVLIRMFAYEQGTAHGLGAYLGGVFGSSVAGTHNVSDDYEAVSFVSGGVVGTTKSALLMYLKACSDKEPTKIISLKDFADIPIVLETRVKNAVFYGVKFNQAENHTVSVDVDAANDFSPSGIWNFQPSSPVFEDCYVADFSSLKRIPNQIIPTRMESGAMALRITPQAASYDQTIIRMSGDEDNFLSMDYLSNGSLRYHMVKEGTDYLNMQIAPPAGKTFQGKEVEVTIEAVKLGKRKYYKGYKEETTIMRVSCPSLNYEKIIPQDIIWKFRRETPTPVDSSYARGYAYLPFSAFVGNMDKIVVGGSSEACTNKFVGSIHQIQISPQLPADNARNNWHHTRLEAITFSDSLRKRKVE</sequence>
<evidence type="ECO:0000313" key="3">
    <source>
        <dbReference type="Proteomes" id="UP000254424"/>
    </source>
</evidence>
<reference evidence="2 3" key="1">
    <citation type="submission" date="2018-06" db="EMBL/GenBank/DDBJ databases">
        <authorList>
            <consortium name="Pathogen Informatics"/>
            <person name="Doyle S."/>
        </authorList>
    </citation>
    <scope>NUCLEOTIDE SEQUENCE [LARGE SCALE GENOMIC DNA]</scope>
    <source>
        <strain evidence="2 3">NCTC11155</strain>
    </source>
</reference>
<gene>
    <name evidence="2" type="ORF">NCTC11155_01528</name>
</gene>
<feature type="chain" id="PRO_5016657638" description="Six-hairpin glycosidase" evidence="1">
    <location>
        <begin position="19"/>
        <end position="838"/>
    </location>
</feature>
<dbReference type="STRING" id="483216.BACEGG_02300"/>